<dbReference type="SMART" id="SM00248">
    <property type="entry name" value="ANK"/>
    <property type="match status" value="5"/>
</dbReference>
<keyword evidence="5" id="KW-1185">Reference proteome</keyword>
<dbReference type="InterPro" id="IPR002110">
    <property type="entry name" value="Ankyrin_rpt"/>
</dbReference>
<reference evidence="4" key="1">
    <citation type="submission" date="2006-10" db="EMBL/GenBank/DDBJ databases">
        <authorList>
            <person name="Amadeo P."/>
            <person name="Zhao Q."/>
            <person name="Wortman J."/>
            <person name="Fraser-Liggett C."/>
            <person name="Carlton J."/>
        </authorList>
    </citation>
    <scope>NUCLEOTIDE SEQUENCE</scope>
    <source>
        <strain evidence="4">G3</strain>
    </source>
</reference>
<dbReference type="Gene3D" id="1.25.40.20">
    <property type="entry name" value="Ankyrin repeat-containing domain"/>
    <property type="match status" value="2"/>
</dbReference>
<name>A2F2E5_TRIV3</name>
<evidence type="ECO:0000313" key="4">
    <source>
        <dbReference type="EMBL" id="EAY00911.1"/>
    </source>
</evidence>
<accession>A2F2E5</accession>
<dbReference type="InterPro" id="IPR036770">
    <property type="entry name" value="Ankyrin_rpt-contain_sf"/>
</dbReference>
<gene>
    <name evidence="4" type="ORF">TVAG_168420</name>
</gene>
<dbReference type="eggNOG" id="KOG4177">
    <property type="taxonomic scope" value="Eukaryota"/>
</dbReference>
<evidence type="ECO:0000256" key="3">
    <source>
        <dbReference type="PROSITE-ProRule" id="PRU00023"/>
    </source>
</evidence>
<feature type="repeat" description="ANK" evidence="3">
    <location>
        <begin position="217"/>
        <end position="249"/>
    </location>
</feature>
<dbReference type="VEuPathDB" id="TrichDB:TVAGG3_0252940"/>
<dbReference type="Pfam" id="PF12796">
    <property type="entry name" value="Ank_2"/>
    <property type="match status" value="1"/>
</dbReference>
<reference evidence="4" key="2">
    <citation type="journal article" date="2007" name="Science">
        <title>Draft genome sequence of the sexually transmitted pathogen Trichomonas vaginalis.</title>
        <authorList>
            <person name="Carlton J.M."/>
            <person name="Hirt R.P."/>
            <person name="Silva J.C."/>
            <person name="Delcher A.L."/>
            <person name="Schatz M."/>
            <person name="Zhao Q."/>
            <person name="Wortman J.R."/>
            <person name="Bidwell S.L."/>
            <person name="Alsmark U.C.M."/>
            <person name="Besteiro S."/>
            <person name="Sicheritz-Ponten T."/>
            <person name="Noel C.J."/>
            <person name="Dacks J.B."/>
            <person name="Foster P.G."/>
            <person name="Simillion C."/>
            <person name="Van de Peer Y."/>
            <person name="Miranda-Saavedra D."/>
            <person name="Barton G.J."/>
            <person name="Westrop G.D."/>
            <person name="Mueller S."/>
            <person name="Dessi D."/>
            <person name="Fiori P.L."/>
            <person name="Ren Q."/>
            <person name="Paulsen I."/>
            <person name="Zhang H."/>
            <person name="Bastida-Corcuera F.D."/>
            <person name="Simoes-Barbosa A."/>
            <person name="Brown M.T."/>
            <person name="Hayes R.D."/>
            <person name="Mukherjee M."/>
            <person name="Okumura C.Y."/>
            <person name="Schneider R."/>
            <person name="Smith A.J."/>
            <person name="Vanacova S."/>
            <person name="Villalvazo M."/>
            <person name="Haas B.J."/>
            <person name="Pertea M."/>
            <person name="Feldblyum T.V."/>
            <person name="Utterback T.R."/>
            <person name="Shu C.L."/>
            <person name="Osoegawa K."/>
            <person name="de Jong P.J."/>
            <person name="Hrdy I."/>
            <person name="Horvathova L."/>
            <person name="Zubacova Z."/>
            <person name="Dolezal P."/>
            <person name="Malik S.B."/>
            <person name="Logsdon J.M. Jr."/>
            <person name="Henze K."/>
            <person name="Gupta A."/>
            <person name="Wang C.C."/>
            <person name="Dunne R.L."/>
            <person name="Upcroft J.A."/>
            <person name="Upcroft P."/>
            <person name="White O."/>
            <person name="Salzberg S.L."/>
            <person name="Tang P."/>
            <person name="Chiu C.-H."/>
            <person name="Lee Y.-S."/>
            <person name="Embley T.M."/>
            <person name="Coombs G.H."/>
            <person name="Mottram J.C."/>
            <person name="Tachezy J."/>
            <person name="Fraser-Liggett C.M."/>
            <person name="Johnson P.J."/>
        </authorList>
    </citation>
    <scope>NUCLEOTIDE SEQUENCE [LARGE SCALE GENOMIC DNA]</scope>
    <source>
        <strain evidence="4">G3</strain>
    </source>
</reference>
<protein>
    <submittedName>
        <fullName evidence="4">Uncharacterized protein</fullName>
    </submittedName>
</protein>
<dbReference type="PANTHER" id="PTHR24198:SF165">
    <property type="entry name" value="ANKYRIN REPEAT-CONTAINING PROTEIN-RELATED"/>
    <property type="match status" value="1"/>
</dbReference>
<evidence type="ECO:0000256" key="1">
    <source>
        <dbReference type="ARBA" id="ARBA00022737"/>
    </source>
</evidence>
<evidence type="ECO:0000256" key="2">
    <source>
        <dbReference type="ARBA" id="ARBA00023043"/>
    </source>
</evidence>
<proteinExistence type="predicted"/>
<dbReference type="STRING" id="5722.A2F2E5"/>
<dbReference type="SUPFAM" id="SSF48403">
    <property type="entry name" value="Ankyrin repeat"/>
    <property type="match status" value="1"/>
</dbReference>
<dbReference type="PROSITE" id="PS50088">
    <property type="entry name" value="ANK_REPEAT"/>
    <property type="match status" value="2"/>
</dbReference>
<feature type="repeat" description="ANK" evidence="3">
    <location>
        <begin position="184"/>
        <end position="216"/>
    </location>
</feature>
<dbReference type="VEuPathDB" id="TrichDB:TVAG_168420"/>
<dbReference type="InParanoid" id="A2F2E5"/>
<dbReference type="Proteomes" id="UP000001542">
    <property type="component" value="Unassembled WGS sequence"/>
</dbReference>
<organism evidence="4 5">
    <name type="scientific">Trichomonas vaginalis (strain ATCC PRA-98 / G3)</name>
    <dbReference type="NCBI Taxonomy" id="412133"/>
    <lineage>
        <taxon>Eukaryota</taxon>
        <taxon>Metamonada</taxon>
        <taxon>Parabasalia</taxon>
        <taxon>Trichomonadida</taxon>
        <taxon>Trichomonadidae</taxon>
        <taxon>Trichomonas</taxon>
    </lineage>
</organism>
<dbReference type="OrthoDB" id="19174at2759"/>
<dbReference type="KEGG" id="tva:4758734"/>
<dbReference type="PANTHER" id="PTHR24198">
    <property type="entry name" value="ANKYRIN REPEAT AND PROTEIN KINASE DOMAIN-CONTAINING PROTEIN"/>
    <property type="match status" value="1"/>
</dbReference>
<sequence>MANPKKKGFNDSLINIAARFGSINTFKFLLINNVQSTGNLMNDAVFGGNLEIVKTCENQGFKTENGFEIAMFGNHNEIADWFLNKSDCEVVIPEEILEFGNIRGLMFSIINKTKIDIAFNECTLLTRLVDLGATKLVDFALTHGADPKKTSYSRLIPLSFAAMNNDLETTKILVEKHNSPLEASKRSPIHDAAAYGRVDVLKYLIDKGVNVNVQAQRRWTPLHFACDGGQLECVKLLVSRGADTQALAYKGEFNFRKAMKNPQDPTFTPLKAAKGHPDVCNFLKKLEKDRKKKEKAAAKSK</sequence>
<dbReference type="EMBL" id="DS113585">
    <property type="protein sequence ID" value="EAY00911.1"/>
    <property type="molecule type" value="Genomic_DNA"/>
</dbReference>
<keyword evidence="1" id="KW-0677">Repeat</keyword>
<dbReference type="PROSITE" id="PS50297">
    <property type="entry name" value="ANK_REP_REGION"/>
    <property type="match status" value="2"/>
</dbReference>
<dbReference type="AlphaFoldDB" id="A2F2E5"/>
<dbReference type="SMR" id="A2F2E5"/>
<dbReference type="RefSeq" id="XP_001313840.1">
    <property type="nucleotide sequence ID" value="XM_001313839.1"/>
</dbReference>
<evidence type="ECO:0000313" key="5">
    <source>
        <dbReference type="Proteomes" id="UP000001542"/>
    </source>
</evidence>
<keyword evidence="2 3" id="KW-0040">ANK repeat</keyword>